<evidence type="ECO:0000259" key="1">
    <source>
        <dbReference type="PROSITE" id="PS51462"/>
    </source>
</evidence>
<dbReference type="PANTHER" id="PTHR43222">
    <property type="entry name" value="NUDIX HYDROLASE 23"/>
    <property type="match status" value="1"/>
</dbReference>
<dbReference type="InterPro" id="IPR029401">
    <property type="entry name" value="Nudix_N"/>
</dbReference>
<protein>
    <submittedName>
        <fullName evidence="2">ADP-ribose pyrophosphatase YjhB (NUDIX family)</fullName>
    </submittedName>
</protein>
<keyword evidence="3" id="KW-1185">Reference proteome</keyword>
<feature type="domain" description="Nudix hydrolase" evidence="1">
    <location>
        <begin position="46"/>
        <end position="168"/>
    </location>
</feature>
<comment type="caution">
    <text evidence="2">The sequence shown here is derived from an EMBL/GenBank/DDBJ whole genome shotgun (WGS) entry which is preliminary data.</text>
</comment>
<proteinExistence type="predicted"/>
<dbReference type="CDD" id="cd04511">
    <property type="entry name" value="NUDIX_Hydrolase"/>
    <property type="match status" value="1"/>
</dbReference>
<name>A0A2T0VPE0_9GAMM</name>
<dbReference type="Pfam" id="PF00293">
    <property type="entry name" value="NUDIX"/>
    <property type="match status" value="1"/>
</dbReference>
<accession>A0A2T0VPE0</accession>
<dbReference type="Proteomes" id="UP000239896">
    <property type="component" value="Unassembled WGS sequence"/>
</dbReference>
<dbReference type="PROSITE" id="PS51462">
    <property type="entry name" value="NUDIX"/>
    <property type="match status" value="1"/>
</dbReference>
<organism evidence="2 3">
    <name type="scientific">Halomonas ventosae</name>
    <dbReference type="NCBI Taxonomy" id="229007"/>
    <lineage>
        <taxon>Bacteria</taxon>
        <taxon>Pseudomonadati</taxon>
        <taxon>Pseudomonadota</taxon>
        <taxon>Gammaproteobacteria</taxon>
        <taxon>Oceanospirillales</taxon>
        <taxon>Halomonadaceae</taxon>
        <taxon>Halomonas</taxon>
    </lineage>
</organism>
<dbReference type="Gene3D" id="2.20.70.10">
    <property type="match status" value="1"/>
</dbReference>
<dbReference type="AlphaFoldDB" id="A0A2T0VPE0"/>
<reference evidence="2 3" key="1">
    <citation type="submission" date="2018-03" db="EMBL/GenBank/DDBJ databases">
        <title>Comparative analysis of microorganisms from saline springs in Andes Mountain Range, Colombia.</title>
        <authorList>
            <person name="Rubin E."/>
        </authorList>
    </citation>
    <scope>NUCLEOTIDE SEQUENCE [LARGE SCALE GENOMIC DNA]</scope>
    <source>
        <strain evidence="2 3">USBA 854</strain>
    </source>
</reference>
<sequence>MPPSGLLGSAMNFCSHCGHTVRFTIPSGDDRPRFCCDECGTIHYQNPRIVAGTLPVSGGRVLLCRRAIPPRKGYWTLPAGFMENAETTVEAAARETREEACAEVEIHGLYTLINLPHIDQVYMIFRADLAGGFDAGPESLEVALFEEHEIPWDALAFPTIERTLRHFYDDRREATFPLHVSDITAEDRERYFGSA</sequence>
<dbReference type="GO" id="GO:0003824">
    <property type="term" value="F:catalytic activity"/>
    <property type="evidence" value="ECO:0007669"/>
    <property type="project" value="UniProtKB-ARBA"/>
</dbReference>
<dbReference type="SUPFAM" id="SSF55811">
    <property type="entry name" value="Nudix"/>
    <property type="match status" value="1"/>
</dbReference>
<dbReference type="EMBL" id="PVTM01000004">
    <property type="protein sequence ID" value="PRY72298.1"/>
    <property type="molecule type" value="Genomic_DNA"/>
</dbReference>
<evidence type="ECO:0000313" key="2">
    <source>
        <dbReference type="EMBL" id="PRY72298.1"/>
    </source>
</evidence>
<dbReference type="PANTHER" id="PTHR43222:SF2">
    <property type="entry name" value="NUDIX HYDROLASE 23, CHLOROPLASTIC"/>
    <property type="match status" value="1"/>
</dbReference>
<dbReference type="InterPro" id="IPR000086">
    <property type="entry name" value="NUDIX_hydrolase_dom"/>
</dbReference>
<dbReference type="Pfam" id="PF14803">
    <property type="entry name" value="Zn_ribbon_Nudix"/>
    <property type="match status" value="1"/>
</dbReference>
<gene>
    <name evidence="2" type="ORF">BCL64_104117</name>
</gene>
<dbReference type="Gene3D" id="3.90.79.10">
    <property type="entry name" value="Nucleoside Triphosphate Pyrophosphohydrolase"/>
    <property type="match status" value="1"/>
</dbReference>
<evidence type="ECO:0000313" key="3">
    <source>
        <dbReference type="Proteomes" id="UP000239896"/>
    </source>
</evidence>
<dbReference type="InterPro" id="IPR015797">
    <property type="entry name" value="NUDIX_hydrolase-like_dom_sf"/>
</dbReference>